<evidence type="ECO:0000256" key="12">
    <source>
        <dbReference type="SAM" id="MobiDB-lite"/>
    </source>
</evidence>
<comment type="similarity">
    <text evidence="2 11">Belongs to the Mediator complex subunit 14 family.</text>
</comment>
<dbReference type="GO" id="GO:0003712">
    <property type="term" value="F:transcription coregulator activity"/>
    <property type="evidence" value="ECO:0007669"/>
    <property type="project" value="UniProtKB-UniRule"/>
</dbReference>
<dbReference type="PANTHER" id="PTHR12809">
    <property type="entry name" value="MEDIATOR COMPLEX SUBUNIT"/>
    <property type="match status" value="1"/>
</dbReference>
<feature type="region of interest" description="Disordered" evidence="12">
    <location>
        <begin position="1"/>
        <end position="62"/>
    </location>
</feature>
<dbReference type="InterPro" id="IPR055122">
    <property type="entry name" value="Med14_N"/>
</dbReference>
<reference evidence="14 15" key="1">
    <citation type="submission" date="2020-01" db="EMBL/GenBank/DDBJ databases">
        <title>Aspergillus terreus IFO 6365 whole genome shotgun sequence.</title>
        <authorList>
            <person name="Kanamasa S."/>
            <person name="Takahashi H."/>
        </authorList>
    </citation>
    <scope>NUCLEOTIDE SEQUENCE [LARGE SCALE GENOMIC DNA]</scope>
    <source>
        <strain evidence="14 15">IFO 6365</strain>
    </source>
</reference>
<accession>A0A5M3Z647</accession>
<dbReference type="Pfam" id="PF26204">
    <property type="entry name" value="Med14_fung"/>
    <property type="match status" value="1"/>
</dbReference>
<dbReference type="EMBL" id="BLJY01000005">
    <property type="protein sequence ID" value="GFF16649.1"/>
    <property type="molecule type" value="Genomic_DNA"/>
</dbReference>
<evidence type="ECO:0000313" key="15">
    <source>
        <dbReference type="Proteomes" id="UP000452235"/>
    </source>
</evidence>
<sequence>MPGVIMDEPNVGGHPKGPSVPDSSRNGIPPLSGSDGAHGVSSAHNDGANHLNGSAKGIDGYKHNADSSTAKFDFVGLRQPPELPHITQGFFPFSKLVNRSVQQCWNELSELITELAEVQVPPQDSGPLPGAPNGKPLGNQSEQNLQKKLRLLDFAHSKRAEFIKLLVLSQWSRQAADVSRLIDIQNFIRIRHQAYAGALQCIGDMKRDLVQAQVGNPDLKTALEVLAKGKVVSMPTLGYKPPRPLTAKGALKRLQKINRLISARLVLSDIVPTPFQTYRVHDGRVTFIVPDEFELDLSIGAEDETSQFYFVDIRFLFTPSSPIPKGRIFNELDMRINDTLRTKGLAGCFDLLHGLVLTTKVNALFKQAAELTRGLWSDILRVELLHRTLVLQYWTLRPGPKSWLEIGIKSGRRSSENSTNGLPSIGLRWIRDGQEVDSRDIEFDSKNLSMESILRSVIALHTSHILSSAFEKLSKHSLFSTGALSLRGRLSRTEPGACQLDVQLTRSRHLRVSVEPMSGTSILSTTPSTLERSDVDRNTDKPFADEIVSRVARLRCISAIEEVESNAKLLGFQVVNPRSLKLDFRRHFPANILRFSFFWHRSWERNWVLAATSSMDGDSWWVVQLQPAVPSESALPFDANSGISAPRSAQIVCNTFFPAPQHNMQSPFADMGHSLYGILTMQANARYLADLQSISFHPPLPQLVITASLQVPDILIHYQASKLPRAFQVAMPAELARRSFIKDTIRLAFSGVDPHEKAAVLVAYGELLSPPNDVGALVSKQDRSLVLQHGGSKFAIRLLTAAGRSAMCELLESLQRLECALSILETLRRKKMQPQSLSLSRVGFLYGPRAELSANIDINLTTSSTHTTIDPLHLVAQEKPLFQLRLGIAFDYPNPHRRMQGSFTSLLNNAGTTSSLGTVTGLLSVTLPLMQSLDGLMANPSHKDPLRVQVIARNAKTFQIHYPMQKVRFQLLITQRPNSLVWVLREAGGLQGRSSEDQLKSRLKERLYHSKGDGWQGLENGVVATIDKVGNLLTELDKCFSGLDDIPILNQSPLETKPIPSKPTMGNTEPAASGNTVQNARLENKNPQKAAATHGNADVITID</sequence>
<feature type="region of interest" description="Disordered" evidence="12">
    <location>
        <begin position="1054"/>
        <end position="1103"/>
    </location>
</feature>
<comment type="subcellular location">
    <subcellularLocation>
        <location evidence="1 11">Nucleus</location>
    </subcellularLocation>
</comment>
<evidence type="ECO:0000256" key="4">
    <source>
        <dbReference type="ARBA" id="ARBA00019619"/>
    </source>
</evidence>
<keyword evidence="5 11" id="KW-0805">Transcription regulation</keyword>
<keyword evidence="6 11" id="KW-0010">Activator</keyword>
<feature type="region of interest" description="Disordered" evidence="12">
    <location>
        <begin position="120"/>
        <end position="140"/>
    </location>
</feature>
<evidence type="ECO:0000256" key="3">
    <source>
        <dbReference type="ARBA" id="ARBA00011837"/>
    </source>
</evidence>
<dbReference type="GO" id="GO:0016592">
    <property type="term" value="C:mediator complex"/>
    <property type="evidence" value="ECO:0007669"/>
    <property type="project" value="UniProtKB-UniRule"/>
</dbReference>
<feature type="domain" description="Mediator complex subunit MED14 N-terminal" evidence="13">
    <location>
        <begin position="90"/>
        <end position="300"/>
    </location>
</feature>
<evidence type="ECO:0000256" key="11">
    <source>
        <dbReference type="RuleBase" id="RU365082"/>
    </source>
</evidence>
<evidence type="ECO:0000256" key="9">
    <source>
        <dbReference type="ARBA" id="ARBA00025687"/>
    </source>
</evidence>
<dbReference type="Pfam" id="PF08638">
    <property type="entry name" value="Med14"/>
    <property type="match status" value="1"/>
</dbReference>
<keyword evidence="7 11" id="KW-0804">Transcription</keyword>
<dbReference type="InterPro" id="IPR013947">
    <property type="entry name" value="Mediator_Med14"/>
</dbReference>
<evidence type="ECO:0000256" key="7">
    <source>
        <dbReference type="ARBA" id="ARBA00023163"/>
    </source>
</evidence>
<keyword evidence="15" id="KW-1185">Reference proteome</keyword>
<evidence type="ECO:0000256" key="1">
    <source>
        <dbReference type="ARBA" id="ARBA00004123"/>
    </source>
</evidence>
<organism evidence="14 15">
    <name type="scientific">Aspergillus terreus</name>
    <dbReference type="NCBI Taxonomy" id="33178"/>
    <lineage>
        <taxon>Eukaryota</taxon>
        <taxon>Fungi</taxon>
        <taxon>Dikarya</taxon>
        <taxon>Ascomycota</taxon>
        <taxon>Pezizomycotina</taxon>
        <taxon>Eurotiomycetes</taxon>
        <taxon>Eurotiomycetidae</taxon>
        <taxon>Eurotiales</taxon>
        <taxon>Aspergillaceae</taxon>
        <taxon>Aspergillus</taxon>
        <taxon>Aspergillus subgen. Circumdati</taxon>
    </lineage>
</organism>
<comment type="caution">
    <text evidence="14">The sequence shown here is derived from an EMBL/GenBank/DDBJ whole genome shotgun (WGS) entry which is preliminary data.</text>
</comment>
<evidence type="ECO:0000313" key="14">
    <source>
        <dbReference type="EMBL" id="GFF16649.1"/>
    </source>
</evidence>
<dbReference type="GO" id="GO:0070847">
    <property type="term" value="C:core mediator complex"/>
    <property type="evidence" value="ECO:0007669"/>
    <property type="project" value="TreeGrafter"/>
</dbReference>
<dbReference type="Proteomes" id="UP000452235">
    <property type="component" value="Unassembled WGS sequence"/>
</dbReference>
<gene>
    <name evidence="14" type="ORF">ATEIFO6365_0005084100</name>
</gene>
<evidence type="ECO:0000256" key="6">
    <source>
        <dbReference type="ARBA" id="ARBA00023159"/>
    </source>
</evidence>
<evidence type="ECO:0000256" key="2">
    <source>
        <dbReference type="ARBA" id="ARBA00007813"/>
    </source>
</evidence>
<proteinExistence type="inferred from homology"/>
<evidence type="ECO:0000256" key="5">
    <source>
        <dbReference type="ARBA" id="ARBA00023015"/>
    </source>
</evidence>
<dbReference type="AlphaFoldDB" id="A0A5M3Z647"/>
<comment type="subunit">
    <text evidence="3 11">Component of the Mediator complex.</text>
</comment>
<evidence type="ECO:0000256" key="10">
    <source>
        <dbReference type="ARBA" id="ARBA00032007"/>
    </source>
</evidence>
<dbReference type="OrthoDB" id="205099at2759"/>
<evidence type="ECO:0000256" key="8">
    <source>
        <dbReference type="ARBA" id="ARBA00023242"/>
    </source>
</evidence>
<dbReference type="GO" id="GO:0006357">
    <property type="term" value="P:regulation of transcription by RNA polymerase II"/>
    <property type="evidence" value="ECO:0007669"/>
    <property type="project" value="InterPro"/>
</dbReference>
<evidence type="ECO:0000259" key="13">
    <source>
        <dbReference type="Pfam" id="PF08638"/>
    </source>
</evidence>
<protein>
    <recommendedName>
        <fullName evidence="4 11">Mediator of RNA polymerase II transcription subunit 14</fullName>
    </recommendedName>
    <alternativeName>
        <fullName evidence="10 11">Mediator complex subunit 14</fullName>
    </alternativeName>
</protein>
<dbReference type="PANTHER" id="PTHR12809:SF2">
    <property type="entry name" value="MEDIATOR OF RNA POLYMERASE II TRANSCRIPTION SUBUNIT 14"/>
    <property type="match status" value="1"/>
</dbReference>
<comment type="function">
    <text evidence="9 11">Component of the Mediator complex, a coactivator involved in the regulated transcription of nearly all RNA polymerase II-dependent genes. Mediator functions as a bridge to convey information from gene-specific regulatory proteins to the basal RNA polymerase II transcription machinery. Mediator is recruited to promoters by direct interactions with regulatory proteins and serves as a scaffold for the assembly of a functional preinitiation complex with RNA polymerase II and the general transcription factors.</text>
</comment>
<keyword evidence="8 11" id="KW-0539">Nucleus</keyword>
<name>A0A5M3Z647_ASPTE</name>
<feature type="compositionally biased region" description="Polar residues" evidence="12">
    <location>
        <begin position="1073"/>
        <end position="1087"/>
    </location>
</feature>
<dbReference type="VEuPathDB" id="FungiDB:ATEG_05611"/>